<evidence type="ECO:0000313" key="6">
    <source>
        <dbReference type="Proteomes" id="UP001227386"/>
    </source>
</evidence>
<evidence type="ECO:0000256" key="2">
    <source>
        <dbReference type="ARBA" id="ARBA00022747"/>
    </source>
</evidence>
<dbReference type="CDD" id="cd17252">
    <property type="entry name" value="RMtype1_S_EcoKI-TRD1-CR1_like"/>
    <property type="match status" value="1"/>
</dbReference>
<dbReference type="Proteomes" id="UP001227386">
    <property type="component" value="Chromosome"/>
</dbReference>
<dbReference type="GO" id="GO:0016787">
    <property type="term" value="F:hydrolase activity"/>
    <property type="evidence" value="ECO:0007669"/>
    <property type="project" value="UniProtKB-KW"/>
</dbReference>
<dbReference type="EC" id="3.1.21.-" evidence="5"/>
<feature type="domain" description="Type I restriction modification DNA specificity" evidence="4">
    <location>
        <begin position="379"/>
        <end position="557"/>
    </location>
</feature>
<keyword evidence="5" id="KW-0255">Endonuclease</keyword>
<evidence type="ECO:0000259" key="4">
    <source>
        <dbReference type="Pfam" id="PF01420"/>
    </source>
</evidence>
<dbReference type="SUPFAM" id="SSF116734">
    <property type="entry name" value="DNA methylase specificity domain"/>
    <property type="match status" value="2"/>
</dbReference>
<keyword evidence="2" id="KW-0680">Restriction system</keyword>
<reference evidence="5 6" key="1">
    <citation type="journal article" date="2012" name="Appl. Soil Ecol.">
        <title>Isolation and characterization of new plant growth-promoting bacterial endophytes.</title>
        <authorList>
            <person name="Rashid S."/>
            <person name="Charles T.C."/>
            <person name="Glick B.R."/>
        </authorList>
    </citation>
    <scope>NUCLEOTIDE SEQUENCE [LARGE SCALE GENOMIC DNA]</scope>
    <source>
        <strain evidence="5 6">YsS1</strain>
    </source>
</reference>
<feature type="domain" description="Type I restriction modification DNA specificity" evidence="4">
    <location>
        <begin position="83"/>
        <end position="261"/>
    </location>
</feature>
<sequence length="790" mass="89242">MTPLLTDNLPLLAYGPNGIKKLRDLILELAVRGKLVPQDPSDEPASDLLKRIAEKKMQWVVEGKIKKGKAVDDAIPGISYRIPSTWAVASLGQVVEIVRGITFPASEKSKEPESGRVACLRTANIQNEVEWDDLLYIRESFISRTDQYVQPYDIVMSMANSRELVGKVALIGAQLNQPTTFGGFLGVLRPVLIEPRFIMALLRTPGARSALIDSASQTTNIANVSLAKLRPLPFAIPPLSEQHRIVAKVDELMALCDCLEARQADAESAHAQLVQALLDSLNQARDAIDFATNWQRLAKNFHPLFTTKASIDALKQTLLQLAVTGKLVPQDPGDESVTVLVKRIQAEKQRYLAESNARRQKNMVINSLSEPPFEVPACWQWQTIDDVLHVTGGVTLGRKLGDRKLLSKPYLRVANVQRGRLEMEQIKEVEVPEDEVGRYRLRNGDLLITEGGDWDKVGRTAIWRNELPECLHQNHVFRARAVVSDWEPRWAEMYLNSASARKYFAGSSKQTTNLASINMTQLRACAFPLPPLGEQRRIIAKLDQLMALCDQIQTRLTQARQLNEQLASTLARRALIEESHQAPVATDREVARTLLAAEITHRLHSQRTFGQRKLQKVIYLVEHTARLAAVQGNYLRDAAGPHDRQMMSKVEGEMQKNQWYERIERETVGHAYRPLPQAGQHRQGYEDVWSDEERSIINRVIELMRSWDTDRCEMTVTLYAVWNDFILEGRPVTDEAIVDEVMHRWNDAKLRFSKTEWLAVLANMKKHEILRPAGFGKRTTGGMLSLPGFE</sequence>
<evidence type="ECO:0000256" key="1">
    <source>
        <dbReference type="ARBA" id="ARBA00010923"/>
    </source>
</evidence>
<keyword evidence="5" id="KW-0378">Hydrolase</keyword>
<comment type="similarity">
    <text evidence="1">Belongs to the type-I restriction system S methylase family.</text>
</comment>
<dbReference type="PANTHER" id="PTHR43140:SF1">
    <property type="entry name" value="TYPE I RESTRICTION ENZYME ECOKI SPECIFICITY SUBUNIT"/>
    <property type="match status" value="1"/>
</dbReference>
<name>A0ABY8PC70_9PSED</name>
<dbReference type="GO" id="GO:0004519">
    <property type="term" value="F:endonuclease activity"/>
    <property type="evidence" value="ECO:0007669"/>
    <property type="project" value="UniProtKB-KW"/>
</dbReference>
<organism evidence="5 6">
    <name type="scientific">Pseudomonas viciae</name>
    <dbReference type="NCBI Taxonomy" id="2505979"/>
    <lineage>
        <taxon>Bacteria</taxon>
        <taxon>Pseudomonadati</taxon>
        <taxon>Pseudomonadota</taxon>
        <taxon>Gammaproteobacteria</taxon>
        <taxon>Pseudomonadales</taxon>
        <taxon>Pseudomonadaceae</taxon>
        <taxon>Pseudomonas</taxon>
    </lineage>
</organism>
<dbReference type="InterPro" id="IPR044946">
    <property type="entry name" value="Restrct_endonuc_typeI_TRD_sf"/>
</dbReference>
<dbReference type="CDD" id="cd17253">
    <property type="entry name" value="RMtype1_S_Eco933I-TRD2-CR2_like"/>
    <property type="match status" value="1"/>
</dbReference>
<keyword evidence="5" id="KW-0540">Nuclease</keyword>
<dbReference type="EMBL" id="CP123771">
    <property type="protein sequence ID" value="WGO92796.1"/>
    <property type="molecule type" value="Genomic_DNA"/>
</dbReference>
<dbReference type="InterPro" id="IPR000055">
    <property type="entry name" value="Restrct_endonuc_typeI_TRD"/>
</dbReference>
<evidence type="ECO:0000256" key="3">
    <source>
        <dbReference type="ARBA" id="ARBA00023125"/>
    </source>
</evidence>
<dbReference type="RefSeq" id="WP_280944412.1">
    <property type="nucleotide sequence ID" value="NZ_CP123771.1"/>
</dbReference>
<dbReference type="Gene3D" id="3.90.220.20">
    <property type="entry name" value="DNA methylase specificity domains"/>
    <property type="match status" value="2"/>
</dbReference>
<keyword evidence="6" id="KW-1185">Reference proteome</keyword>
<accession>A0ABY8PC70</accession>
<dbReference type="PANTHER" id="PTHR43140">
    <property type="entry name" value="TYPE-1 RESTRICTION ENZYME ECOKI SPECIFICITY PROTEIN"/>
    <property type="match status" value="1"/>
</dbReference>
<protein>
    <submittedName>
        <fullName evidence="5">Restriction endonuclease subunit S</fullName>
        <ecNumber evidence="5">3.1.21.-</ecNumber>
    </submittedName>
</protein>
<dbReference type="Pfam" id="PF01420">
    <property type="entry name" value="Methylase_S"/>
    <property type="match status" value="2"/>
</dbReference>
<proteinExistence type="inferred from homology"/>
<dbReference type="InterPro" id="IPR051212">
    <property type="entry name" value="Type-I_RE_S_subunit"/>
</dbReference>
<gene>
    <name evidence="5" type="ORF">QCD61_24440</name>
</gene>
<keyword evidence="3" id="KW-0238">DNA-binding</keyword>
<evidence type="ECO:0000313" key="5">
    <source>
        <dbReference type="EMBL" id="WGO92796.1"/>
    </source>
</evidence>